<proteinExistence type="predicted"/>
<organism evidence="1">
    <name type="scientific">Lepeophtheirus salmonis</name>
    <name type="common">Salmon louse</name>
    <name type="synonym">Caligus salmonis</name>
    <dbReference type="NCBI Taxonomy" id="72036"/>
    <lineage>
        <taxon>Eukaryota</taxon>
        <taxon>Metazoa</taxon>
        <taxon>Ecdysozoa</taxon>
        <taxon>Arthropoda</taxon>
        <taxon>Crustacea</taxon>
        <taxon>Multicrustacea</taxon>
        <taxon>Hexanauplia</taxon>
        <taxon>Copepoda</taxon>
        <taxon>Siphonostomatoida</taxon>
        <taxon>Caligidae</taxon>
        <taxon>Lepeophtheirus</taxon>
    </lineage>
</organism>
<protein>
    <submittedName>
        <fullName evidence="1">Uncharacterized protein</fullName>
    </submittedName>
</protein>
<sequence length="55" mass="6568">NCSKDNESDRQLKNYKYIFIFRCGLRQISYSRKGKHCPIITHEIRHNSIIWDGIA</sequence>
<dbReference type="EMBL" id="HACA01013191">
    <property type="protein sequence ID" value="CDW30552.1"/>
    <property type="molecule type" value="Transcribed_RNA"/>
</dbReference>
<feature type="non-terminal residue" evidence="1">
    <location>
        <position position="1"/>
    </location>
</feature>
<name>A0A0K2TXW7_LEPSM</name>
<evidence type="ECO:0000313" key="1">
    <source>
        <dbReference type="EMBL" id="CDW30552.1"/>
    </source>
</evidence>
<reference evidence="1" key="1">
    <citation type="submission" date="2014-05" db="EMBL/GenBank/DDBJ databases">
        <authorList>
            <person name="Chronopoulou M."/>
        </authorList>
    </citation>
    <scope>NUCLEOTIDE SEQUENCE</scope>
    <source>
        <tissue evidence="1">Whole organism</tissue>
    </source>
</reference>
<accession>A0A0K2TXW7</accession>
<dbReference type="AlphaFoldDB" id="A0A0K2TXW7"/>